<dbReference type="PRINTS" id="PR00149">
    <property type="entry name" value="FUMRATELYASE"/>
</dbReference>
<dbReference type="Pfam" id="PF00206">
    <property type="entry name" value="Lyase_1"/>
    <property type="match status" value="1"/>
</dbReference>
<proteinExistence type="predicted"/>
<sequence>MNKGQFLVPLVIILLFFEGAFPQATRTEKDLLGEKQIPADAYYGVQTARALENFQVSGMLTKFYPDYVKAYAMVKMAAARANTDVGRMSKEKLSAIEKACQAVIDGKYHDQFLVDLYQGGAGTSANMNANEVLANVALEMKGNKKGEYTIIEPHDDLNMGQSTNDVYPTTIHVALILHNDKVVKEAKELAAAFHKKGDAYAKTLKMGRTEGQDAVPMTVGQEFHGFANQIEGAIDALVKSEAYLYEINMGATAIGTGITASPGYAEKCATRLAEITGKPMTLSKDLIAATSSMQAFVMYSAAIKNLAVTLSKISKDLIFLASGPRTGIFEINLPPLQPGSSIMPGKVNPVMPELMNGVCYKVMGNDATVAIASADGLLQLNAYEPFVAVAIMESQGLFFKTIPIFRKQCIEGITINEKVLQNYMNRSVGIVTALNPVLGYDKTTELAKEALQSGKGILELIREKKLLTEQQIKDLLDPVKLTSPTGPTKLQE</sequence>
<dbReference type="InterPro" id="IPR022761">
    <property type="entry name" value="Fumarate_lyase_N"/>
</dbReference>
<feature type="domain" description="Fumarase C C-terminal" evidence="3">
    <location>
        <begin position="430"/>
        <end position="482"/>
    </location>
</feature>
<dbReference type="InterPro" id="IPR051546">
    <property type="entry name" value="Aspartate_Ammonia-Lyase"/>
</dbReference>
<name>A0ABS3YUT4_9BACT</name>
<organism evidence="4 5">
    <name type="scientific">Niastella soli</name>
    <dbReference type="NCBI Taxonomy" id="2821487"/>
    <lineage>
        <taxon>Bacteria</taxon>
        <taxon>Pseudomonadati</taxon>
        <taxon>Bacteroidota</taxon>
        <taxon>Chitinophagia</taxon>
        <taxon>Chitinophagales</taxon>
        <taxon>Chitinophagaceae</taxon>
        <taxon>Niastella</taxon>
    </lineage>
</organism>
<keyword evidence="5" id="KW-1185">Reference proteome</keyword>
<reference evidence="4 5" key="1">
    <citation type="submission" date="2021-03" db="EMBL/GenBank/DDBJ databases">
        <title>Assistant Professor.</title>
        <authorList>
            <person name="Huq M.A."/>
        </authorList>
    </citation>
    <scope>NUCLEOTIDE SEQUENCE [LARGE SCALE GENOMIC DNA]</scope>
    <source>
        <strain evidence="4 5">MAH-29</strain>
    </source>
</reference>
<dbReference type="InterPro" id="IPR000362">
    <property type="entry name" value="Fumarate_lyase_fam"/>
</dbReference>
<comment type="caution">
    <text evidence="4">The sequence shown here is derived from an EMBL/GenBank/DDBJ whole genome shotgun (WGS) entry which is preliminary data.</text>
</comment>
<evidence type="ECO:0000259" key="2">
    <source>
        <dbReference type="Pfam" id="PF00206"/>
    </source>
</evidence>
<dbReference type="PROSITE" id="PS00163">
    <property type="entry name" value="FUMARATE_LYASES"/>
    <property type="match status" value="1"/>
</dbReference>
<evidence type="ECO:0000313" key="4">
    <source>
        <dbReference type="EMBL" id="MBO9201692.1"/>
    </source>
</evidence>
<dbReference type="NCBIfam" id="NF008909">
    <property type="entry name" value="PRK12273.1"/>
    <property type="match status" value="1"/>
</dbReference>
<dbReference type="RefSeq" id="WP_209139746.1">
    <property type="nucleotide sequence ID" value="NZ_JAGHKO010000004.1"/>
</dbReference>
<dbReference type="EMBL" id="JAGHKO010000004">
    <property type="protein sequence ID" value="MBO9201692.1"/>
    <property type="molecule type" value="Genomic_DNA"/>
</dbReference>
<accession>A0ABS3YUT4</accession>
<evidence type="ECO:0000256" key="1">
    <source>
        <dbReference type="ARBA" id="ARBA00023239"/>
    </source>
</evidence>
<dbReference type="SUPFAM" id="SSF48557">
    <property type="entry name" value="L-aspartase-like"/>
    <property type="match status" value="1"/>
</dbReference>
<dbReference type="Gene3D" id="1.20.200.10">
    <property type="entry name" value="Fumarase/aspartase (Central domain)"/>
    <property type="match status" value="1"/>
</dbReference>
<keyword evidence="1" id="KW-0456">Lyase</keyword>
<dbReference type="Pfam" id="PF10415">
    <property type="entry name" value="FumaraseC_C"/>
    <property type="match status" value="1"/>
</dbReference>
<dbReference type="InterPro" id="IPR020557">
    <property type="entry name" value="Fumarate_lyase_CS"/>
</dbReference>
<dbReference type="InterPro" id="IPR018951">
    <property type="entry name" value="Fumarase_C_C"/>
</dbReference>
<feature type="domain" description="Fumarate lyase N-terminal" evidence="2">
    <location>
        <begin position="33"/>
        <end position="364"/>
    </location>
</feature>
<dbReference type="Gene3D" id="1.10.40.30">
    <property type="entry name" value="Fumarase/aspartase (C-terminal domain)"/>
    <property type="match status" value="1"/>
</dbReference>
<dbReference type="PANTHER" id="PTHR42696">
    <property type="entry name" value="ASPARTATE AMMONIA-LYASE"/>
    <property type="match status" value="1"/>
</dbReference>
<evidence type="ECO:0000259" key="3">
    <source>
        <dbReference type="Pfam" id="PF10415"/>
    </source>
</evidence>
<protein>
    <submittedName>
        <fullName evidence="4">Aspartate ammonia-lyase</fullName>
    </submittedName>
</protein>
<dbReference type="Proteomes" id="UP000677244">
    <property type="component" value="Unassembled WGS sequence"/>
</dbReference>
<dbReference type="InterPro" id="IPR024083">
    <property type="entry name" value="Fumarase/histidase_N"/>
</dbReference>
<evidence type="ECO:0000313" key="5">
    <source>
        <dbReference type="Proteomes" id="UP000677244"/>
    </source>
</evidence>
<gene>
    <name evidence="4" type="ORF">J7I42_15525</name>
</gene>
<dbReference type="InterPro" id="IPR008948">
    <property type="entry name" value="L-Aspartase-like"/>
</dbReference>
<dbReference type="Gene3D" id="1.10.275.10">
    <property type="entry name" value="Fumarase/aspartase (N-terminal domain)"/>
    <property type="match status" value="1"/>
</dbReference>
<dbReference type="PANTHER" id="PTHR42696:SF2">
    <property type="entry name" value="ASPARTATE AMMONIA-LYASE"/>
    <property type="match status" value="1"/>
</dbReference>